<organism evidence="4 5">
    <name type="scientific">Lysinibacillus xylanilyticus</name>
    <dbReference type="NCBI Taxonomy" id="582475"/>
    <lineage>
        <taxon>Bacteria</taxon>
        <taxon>Bacillati</taxon>
        <taxon>Bacillota</taxon>
        <taxon>Bacilli</taxon>
        <taxon>Bacillales</taxon>
        <taxon>Bacillaceae</taxon>
        <taxon>Lysinibacillus</taxon>
    </lineage>
</organism>
<evidence type="ECO:0000313" key="5">
    <source>
        <dbReference type="Proteomes" id="UP000232101"/>
    </source>
</evidence>
<dbReference type="InterPro" id="IPR000868">
    <property type="entry name" value="Isochorismatase-like_dom"/>
</dbReference>
<evidence type="ECO:0000259" key="3">
    <source>
        <dbReference type="Pfam" id="PF00857"/>
    </source>
</evidence>
<sequence>MLKQALLVLDIQNDYLSTQARMPVAKHQIESTLNCINDLIKRAEKSNVPILYIKNEFERMQLFTNFLRKFTALKGSKGAELDERLLIRDGPNFSKNEADAFSNPSLITYLNNNGINDLIVTGIFIEGCVTATVEGALARDFAVTVVEDAVAGATDLSKEAAFIKLATQDILILSSEQIFESDNDQGEV</sequence>
<dbReference type="InterPro" id="IPR050272">
    <property type="entry name" value="Isochorismatase-like_hydrls"/>
</dbReference>
<evidence type="ECO:0000256" key="2">
    <source>
        <dbReference type="ARBA" id="ARBA00022801"/>
    </source>
</evidence>
<feature type="domain" description="Isochorismatase-like" evidence="3">
    <location>
        <begin position="5"/>
        <end position="168"/>
    </location>
</feature>
<name>A0A2M9Q6L0_9BACI</name>
<evidence type="ECO:0000313" key="4">
    <source>
        <dbReference type="EMBL" id="PJO43720.1"/>
    </source>
</evidence>
<dbReference type="EMBL" id="PHQY01000589">
    <property type="protein sequence ID" value="PJO43720.1"/>
    <property type="molecule type" value="Genomic_DNA"/>
</dbReference>
<dbReference type="SUPFAM" id="SSF52499">
    <property type="entry name" value="Isochorismatase-like hydrolases"/>
    <property type="match status" value="1"/>
</dbReference>
<reference evidence="4 5" key="1">
    <citation type="submission" date="2017-11" db="EMBL/GenBank/DDBJ databases">
        <title>Bacterial isolate from king chilli rhizosphere.</title>
        <authorList>
            <person name="Takhelmayum P."/>
            <person name="Sarangthem I."/>
        </authorList>
    </citation>
    <scope>NUCLEOTIDE SEQUENCE [LARGE SCALE GENOMIC DNA]</scope>
    <source>
        <strain evidence="5">t26</strain>
    </source>
</reference>
<dbReference type="PANTHER" id="PTHR43540:SF6">
    <property type="entry name" value="ISOCHORISMATASE-LIKE DOMAIN-CONTAINING PROTEIN"/>
    <property type="match status" value="1"/>
</dbReference>
<protein>
    <recommendedName>
        <fullName evidence="3">Isochorismatase-like domain-containing protein</fullName>
    </recommendedName>
</protein>
<dbReference type="PANTHER" id="PTHR43540">
    <property type="entry name" value="PEROXYUREIDOACRYLATE/UREIDOACRYLATE AMIDOHYDROLASE-RELATED"/>
    <property type="match status" value="1"/>
</dbReference>
<accession>A0A2M9Q6L0</accession>
<dbReference type="InterPro" id="IPR036380">
    <property type="entry name" value="Isochorismatase-like_sf"/>
</dbReference>
<dbReference type="CDD" id="cd00431">
    <property type="entry name" value="cysteine_hydrolases"/>
    <property type="match status" value="1"/>
</dbReference>
<dbReference type="Proteomes" id="UP000232101">
    <property type="component" value="Unassembled WGS sequence"/>
</dbReference>
<gene>
    <name evidence="4" type="ORF">CWD94_11100</name>
</gene>
<dbReference type="Pfam" id="PF00857">
    <property type="entry name" value="Isochorismatase"/>
    <property type="match status" value="1"/>
</dbReference>
<dbReference type="Gene3D" id="3.40.50.850">
    <property type="entry name" value="Isochorismatase-like"/>
    <property type="match status" value="1"/>
</dbReference>
<evidence type="ECO:0000256" key="1">
    <source>
        <dbReference type="ARBA" id="ARBA00006336"/>
    </source>
</evidence>
<dbReference type="GO" id="GO:0016787">
    <property type="term" value="F:hydrolase activity"/>
    <property type="evidence" value="ECO:0007669"/>
    <property type="project" value="UniProtKB-KW"/>
</dbReference>
<comment type="caution">
    <text evidence="4">The sequence shown here is derived from an EMBL/GenBank/DDBJ whole genome shotgun (WGS) entry which is preliminary data.</text>
</comment>
<keyword evidence="2" id="KW-0378">Hydrolase</keyword>
<dbReference type="AlphaFoldDB" id="A0A2M9Q6L0"/>
<comment type="similarity">
    <text evidence="1">Belongs to the isochorismatase family.</text>
</comment>
<proteinExistence type="inferred from homology"/>